<comment type="caution">
    <text evidence="1">The sequence shown here is derived from an EMBL/GenBank/DDBJ whole genome shotgun (WGS) entry which is preliminary data.</text>
</comment>
<evidence type="ECO:0000313" key="1">
    <source>
        <dbReference type="EMBL" id="CAK9058645.1"/>
    </source>
</evidence>
<reference evidence="1 3" key="1">
    <citation type="submission" date="2024-02" db="EMBL/GenBank/DDBJ databases">
        <authorList>
            <person name="Chen Y."/>
            <person name="Shah S."/>
            <person name="Dougan E. K."/>
            <person name="Thang M."/>
            <person name="Chan C."/>
        </authorList>
    </citation>
    <scope>NUCLEOTIDE SEQUENCE [LARGE SCALE GENOMIC DNA]</scope>
</reference>
<name>A0ABP0N4D4_9DINO</name>
<keyword evidence="3" id="KW-1185">Reference proteome</keyword>
<accession>A0ABP0N4D4</accession>
<organism evidence="1 3">
    <name type="scientific">Durusdinium trenchii</name>
    <dbReference type="NCBI Taxonomy" id="1381693"/>
    <lineage>
        <taxon>Eukaryota</taxon>
        <taxon>Sar</taxon>
        <taxon>Alveolata</taxon>
        <taxon>Dinophyceae</taxon>
        <taxon>Suessiales</taxon>
        <taxon>Symbiodiniaceae</taxon>
        <taxon>Durusdinium</taxon>
    </lineage>
</organism>
<dbReference type="EMBL" id="CAXAMN010026962">
    <property type="protein sequence ID" value="CAK9107304.1"/>
    <property type="molecule type" value="Genomic_DNA"/>
</dbReference>
<evidence type="ECO:0000313" key="3">
    <source>
        <dbReference type="Proteomes" id="UP001642484"/>
    </source>
</evidence>
<dbReference type="Proteomes" id="UP001642484">
    <property type="component" value="Unassembled WGS sequence"/>
</dbReference>
<proteinExistence type="predicted"/>
<evidence type="ECO:0000313" key="2">
    <source>
        <dbReference type="EMBL" id="CAK9107304.1"/>
    </source>
</evidence>
<gene>
    <name evidence="1" type="ORF">CCMP2556_LOCUS28915</name>
    <name evidence="2" type="ORF">CCMP2556_LOCUS50088</name>
</gene>
<protein>
    <submittedName>
        <fullName evidence="1">Uncharacterized protein</fullName>
    </submittedName>
</protein>
<sequence>MTFCGSPWMPLRNHLCSRPFLHTRSANSNPPDVLRTSINWFNLFFSTASDWTLLQAAAQKFLAQIRKANTTTKCYKRTLAGTSRAHVDHRILDSEVRQSHAPSSITWTLL</sequence>
<dbReference type="EMBL" id="CAXAMN010021362">
    <property type="protein sequence ID" value="CAK9058645.1"/>
    <property type="molecule type" value="Genomic_DNA"/>
</dbReference>